<dbReference type="GO" id="GO:0005737">
    <property type="term" value="C:cytoplasm"/>
    <property type="evidence" value="ECO:0007669"/>
    <property type="project" value="TreeGrafter"/>
</dbReference>
<dbReference type="STRING" id="1054147.F4PRW2"/>
<organism evidence="1 2">
    <name type="scientific">Cavenderia fasciculata</name>
    <name type="common">Slime mold</name>
    <name type="synonym">Dictyostelium fasciculatum</name>
    <dbReference type="NCBI Taxonomy" id="261658"/>
    <lineage>
        <taxon>Eukaryota</taxon>
        <taxon>Amoebozoa</taxon>
        <taxon>Evosea</taxon>
        <taxon>Eumycetozoa</taxon>
        <taxon>Dictyostelia</taxon>
        <taxon>Acytosteliales</taxon>
        <taxon>Cavenderiaceae</taxon>
        <taxon>Cavenderia</taxon>
    </lineage>
</organism>
<proteinExistence type="predicted"/>
<dbReference type="PANTHER" id="PTHR19288">
    <property type="entry name" value="4-NITROPHENYLPHOSPHATASE-RELATED"/>
    <property type="match status" value="1"/>
</dbReference>
<dbReference type="PANTHER" id="PTHR19288:SF25">
    <property type="entry name" value="PHOSPHATIDYLGLYCEROPHOSPHATASE GEP4, MITOCHONDRIAL"/>
    <property type="match status" value="1"/>
</dbReference>
<dbReference type="InterPro" id="IPR027706">
    <property type="entry name" value="PGP_Pase"/>
</dbReference>
<dbReference type="RefSeq" id="XP_004359248.1">
    <property type="nucleotide sequence ID" value="XM_004359191.1"/>
</dbReference>
<dbReference type="InterPro" id="IPR023214">
    <property type="entry name" value="HAD_sf"/>
</dbReference>
<dbReference type="InterPro" id="IPR006549">
    <property type="entry name" value="HAD-SF_hydro_IIIA"/>
</dbReference>
<accession>F4PRW2</accession>
<dbReference type="InterPro" id="IPR036412">
    <property type="entry name" value="HAD-like_sf"/>
</dbReference>
<dbReference type="OMA" id="CDANEMI"/>
<dbReference type="AlphaFoldDB" id="F4PRW2"/>
<dbReference type="Proteomes" id="UP000007797">
    <property type="component" value="Unassembled WGS sequence"/>
</dbReference>
<dbReference type="Gene3D" id="3.40.50.1000">
    <property type="entry name" value="HAD superfamily/HAD-like"/>
    <property type="match status" value="1"/>
</dbReference>
<dbReference type="InterPro" id="IPR010021">
    <property type="entry name" value="PGPP1/Gep4"/>
</dbReference>
<evidence type="ECO:0000313" key="2">
    <source>
        <dbReference type="Proteomes" id="UP000007797"/>
    </source>
</evidence>
<dbReference type="NCBIfam" id="TIGR01668">
    <property type="entry name" value="YqeG_hyp_ppase"/>
    <property type="match status" value="1"/>
</dbReference>
<dbReference type="GeneID" id="14874120"/>
<name>F4PRW2_CACFS</name>
<dbReference type="SUPFAM" id="SSF56784">
    <property type="entry name" value="HAD-like"/>
    <property type="match status" value="1"/>
</dbReference>
<sequence length="166" mass="18967">MGFRGVCFDKDNTLTEPYKDDVYEPYKKSIDLCLEVFGRDKVAIISNSAGSSDDTDFKKAQQIESSLGMHVIRHGTKKPDGIDQVSAHFNTTPDRLIMVGDRYLTDILFGNLYGMLTIFTKPITSNGDNPMVKLIRNKEHQFVQYSKQFYQPPLQPLFKPGIYFKK</sequence>
<dbReference type="NCBIfam" id="TIGR01662">
    <property type="entry name" value="HAD-SF-IIIA"/>
    <property type="match status" value="1"/>
</dbReference>
<keyword evidence="2" id="KW-1185">Reference proteome</keyword>
<dbReference type="OrthoDB" id="198652at2759"/>
<protein>
    <submittedName>
        <fullName evidence="1">Uncharacterized protein</fullName>
    </submittedName>
</protein>
<dbReference type="GO" id="GO:0008962">
    <property type="term" value="F:phosphatidylglycerophosphatase activity"/>
    <property type="evidence" value="ECO:0007669"/>
    <property type="project" value="InterPro"/>
</dbReference>
<evidence type="ECO:0000313" key="1">
    <source>
        <dbReference type="EMBL" id="EGG21398.1"/>
    </source>
</evidence>
<dbReference type="EMBL" id="GL883010">
    <property type="protein sequence ID" value="EGG21398.1"/>
    <property type="molecule type" value="Genomic_DNA"/>
</dbReference>
<reference evidence="2" key="1">
    <citation type="journal article" date="2011" name="Genome Res.">
        <title>Phylogeny-wide analysis of social amoeba genomes highlights ancient origins for complex intercellular communication.</title>
        <authorList>
            <person name="Heidel A.J."/>
            <person name="Lawal H.M."/>
            <person name="Felder M."/>
            <person name="Schilde C."/>
            <person name="Helps N.R."/>
            <person name="Tunggal B."/>
            <person name="Rivero F."/>
            <person name="John U."/>
            <person name="Schleicher M."/>
            <person name="Eichinger L."/>
            <person name="Platzer M."/>
            <person name="Noegel A.A."/>
            <person name="Schaap P."/>
            <person name="Gloeckner G."/>
        </authorList>
    </citation>
    <scope>NUCLEOTIDE SEQUENCE [LARGE SCALE GENOMIC DNA]</scope>
    <source>
        <strain evidence="2">SH3</strain>
    </source>
</reference>
<dbReference type="FunFam" id="3.40.50.1000:FF:000387">
    <property type="entry name" value="Predicted protein"/>
    <property type="match status" value="1"/>
</dbReference>
<dbReference type="KEGG" id="dfa:DFA_01280"/>
<dbReference type="Pfam" id="PF09419">
    <property type="entry name" value="PGP_phosphatase"/>
    <property type="match status" value="1"/>
</dbReference>
<gene>
    <name evidence="1" type="ORF">DFA_01280</name>
</gene>